<keyword evidence="21" id="KW-0812">Transmembrane</keyword>
<dbReference type="InterPro" id="IPR017853">
    <property type="entry name" value="GH"/>
</dbReference>
<evidence type="ECO:0000313" key="22">
    <source>
        <dbReference type="EMBL" id="CAI5759439.1"/>
    </source>
</evidence>
<evidence type="ECO:0000256" key="2">
    <source>
        <dbReference type="ARBA" id="ARBA00004191"/>
    </source>
</evidence>
<dbReference type="PANTHER" id="PTHR16631">
    <property type="entry name" value="GLUCAN 1,3-BETA-GLUCOSIDASE"/>
    <property type="match status" value="1"/>
</dbReference>
<evidence type="ECO:0000256" key="9">
    <source>
        <dbReference type="ARBA" id="ARBA00022729"/>
    </source>
</evidence>
<evidence type="ECO:0000256" key="15">
    <source>
        <dbReference type="ARBA" id="ARBA00023326"/>
    </source>
</evidence>
<dbReference type="AlphaFoldDB" id="A0A9W4TW37"/>
<evidence type="ECO:0000256" key="20">
    <source>
        <dbReference type="SAM" id="MobiDB-lite"/>
    </source>
</evidence>
<evidence type="ECO:0000256" key="10">
    <source>
        <dbReference type="ARBA" id="ARBA00022801"/>
    </source>
</evidence>
<dbReference type="GO" id="GO:0042973">
    <property type="term" value="F:glucan endo-1,3-beta-D-glucosidase activity"/>
    <property type="evidence" value="ECO:0007669"/>
    <property type="project" value="UniProtKB-EC"/>
</dbReference>
<evidence type="ECO:0000256" key="13">
    <source>
        <dbReference type="ARBA" id="ARBA00023277"/>
    </source>
</evidence>
<feature type="region of interest" description="Disordered" evidence="20">
    <location>
        <begin position="102"/>
        <end position="123"/>
    </location>
</feature>
<sequence length="554" mass="63570">MKFEKKQRSTTISEFRRQQDKPEKDDNDKNSDGDKKGRKLVRSQPFKISRSNSIHVYQEYGKNTKLRNLTESNLNSPMSSKSVRVDQNQNIEKIVTVSKPLIPNTVDDDNAQTPNSSVDQPRNLTNPTVIIRKKHVTDSDYNVNESPIFKSAAEPSIKNESSSPSILYPLLDNVQIDDKFESGESSIVSNDISYTSPVPKFTISKKFIINSLIAVIIILLAICSPTIIILFHGTYYTVNKYFANSSHLSHLQELQNKYLPENVQLQNVVTNNLFYGIAYGPKNSLEPNCGFNKREAMLDLAKLSTITKRLRIYGMQCNQADIILDSIQYMNLDMKLSLGVWIGSDDRSNRNQMELMKRVINKYPSRLFHTIFVGNEVLFRNDKSKQELISYIQEAKQFLRSENIFDIPIGTAEIGSLIDADLLRNCDFVGANIHPFFGGVPVEEASQWTLQFLNHQIQPRNQGINTPIIISEVGWPSGGGSYQRSIASFANSRYFVNSFLCTFRNLPIQYYYFEAFDEQWKQLYWEPEKRWETQWGIFNEDRSNKFSLQNIGCI</sequence>
<dbReference type="Pfam" id="PF00332">
    <property type="entry name" value="Glyco_hydro_17"/>
    <property type="match status" value="1"/>
</dbReference>
<comment type="subcellular location">
    <subcellularLocation>
        <location evidence="3">Cell membrane</location>
        <topology evidence="3">Single-pass type II membrane protein</topology>
    </subcellularLocation>
    <subcellularLocation>
        <location evidence="2">Secreted</location>
        <location evidence="2">Cell wall</location>
    </subcellularLocation>
</comment>
<evidence type="ECO:0000256" key="18">
    <source>
        <dbReference type="ARBA" id="ARBA00043078"/>
    </source>
</evidence>
<evidence type="ECO:0000256" key="7">
    <source>
        <dbReference type="ARBA" id="ARBA00022512"/>
    </source>
</evidence>
<feature type="compositionally biased region" description="Polar residues" evidence="20">
    <location>
        <begin position="111"/>
        <end position="123"/>
    </location>
</feature>
<keyword evidence="7" id="KW-0134">Cell wall</keyword>
<dbReference type="InterPro" id="IPR000490">
    <property type="entry name" value="Glyco_hydro_17"/>
</dbReference>
<evidence type="ECO:0000256" key="19">
    <source>
        <dbReference type="RuleBase" id="RU004335"/>
    </source>
</evidence>
<dbReference type="InterPro" id="IPR050732">
    <property type="entry name" value="Beta-glucan_modifiers"/>
</dbReference>
<evidence type="ECO:0000256" key="21">
    <source>
        <dbReference type="SAM" id="Phobius"/>
    </source>
</evidence>
<accession>A0A9W4TW37</accession>
<feature type="compositionally biased region" description="Basic and acidic residues" evidence="20">
    <location>
        <begin position="14"/>
        <end position="35"/>
    </location>
</feature>
<keyword evidence="8" id="KW-0964">Secreted</keyword>
<dbReference type="GO" id="GO:0071555">
    <property type="term" value="P:cell wall organization"/>
    <property type="evidence" value="ECO:0007669"/>
    <property type="project" value="UniProtKB-KW"/>
</dbReference>
<dbReference type="Proteomes" id="UP001152885">
    <property type="component" value="Unassembled WGS sequence"/>
</dbReference>
<evidence type="ECO:0000256" key="12">
    <source>
        <dbReference type="ARBA" id="ARBA00023180"/>
    </source>
</evidence>
<keyword evidence="21" id="KW-1133">Transmembrane helix</keyword>
<dbReference type="EMBL" id="CANTUO010000004">
    <property type="protein sequence ID" value="CAI5759439.1"/>
    <property type="molecule type" value="Genomic_DNA"/>
</dbReference>
<keyword evidence="15" id="KW-0624">Polysaccharide degradation</keyword>
<name>A0A9W4TW37_9ASCO</name>
<evidence type="ECO:0000256" key="1">
    <source>
        <dbReference type="ARBA" id="ARBA00000382"/>
    </source>
</evidence>
<dbReference type="SUPFAM" id="SSF51445">
    <property type="entry name" value="(Trans)glycosidases"/>
    <property type="match status" value="1"/>
</dbReference>
<comment type="caution">
    <text evidence="22">The sequence shown here is derived from an EMBL/GenBank/DDBJ whole genome shotgun (WGS) entry which is preliminary data.</text>
</comment>
<dbReference type="GO" id="GO:0005576">
    <property type="term" value="C:extracellular region"/>
    <property type="evidence" value="ECO:0007669"/>
    <property type="project" value="TreeGrafter"/>
</dbReference>
<evidence type="ECO:0000256" key="3">
    <source>
        <dbReference type="ARBA" id="ARBA00004401"/>
    </source>
</evidence>
<keyword evidence="12" id="KW-0325">Glycoprotein</keyword>
<gene>
    <name evidence="22" type="ORF">CANVERA_P3952</name>
</gene>
<comment type="catalytic activity">
    <reaction evidence="1">
        <text>Hydrolysis of (1-&gt;3)-beta-D-glucosidic linkages in (1-&gt;3)-beta-D-glucans.</text>
        <dbReference type="EC" id="3.2.1.39"/>
    </reaction>
</comment>
<organism evidence="22 23">
    <name type="scientific">Candida verbasci</name>
    <dbReference type="NCBI Taxonomy" id="1227364"/>
    <lineage>
        <taxon>Eukaryota</taxon>
        <taxon>Fungi</taxon>
        <taxon>Dikarya</taxon>
        <taxon>Ascomycota</taxon>
        <taxon>Saccharomycotina</taxon>
        <taxon>Pichiomycetes</taxon>
        <taxon>Debaryomycetaceae</taxon>
        <taxon>Candida/Lodderomyces clade</taxon>
        <taxon>Candida</taxon>
    </lineage>
</organism>
<feature type="region of interest" description="Disordered" evidence="20">
    <location>
        <begin position="1"/>
        <end position="46"/>
    </location>
</feature>
<keyword evidence="13" id="KW-0119">Carbohydrate metabolism</keyword>
<dbReference type="OrthoDB" id="68336at2759"/>
<proteinExistence type="inferred from homology"/>
<dbReference type="Gene3D" id="3.20.20.80">
    <property type="entry name" value="Glycosidases"/>
    <property type="match status" value="2"/>
</dbReference>
<keyword evidence="23" id="KW-1185">Reference proteome</keyword>
<evidence type="ECO:0000256" key="11">
    <source>
        <dbReference type="ARBA" id="ARBA00023136"/>
    </source>
</evidence>
<evidence type="ECO:0000256" key="14">
    <source>
        <dbReference type="ARBA" id="ARBA00023316"/>
    </source>
</evidence>
<evidence type="ECO:0000256" key="6">
    <source>
        <dbReference type="ARBA" id="ARBA00022475"/>
    </source>
</evidence>
<keyword evidence="11 21" id="KW-0472">Membrane</keyword>
<evidence type="ECO:0000256" key="17">
    <source>
        <dbReference type="ARBA" id="ARBA00042373"/>
    </source>
</evidence>
<keyword evidence="14" id="KW-0961">Cell wall biogenesis/degradation</keyword>
<evidence type="ECO:0000256" key="8">
    <source>
        <dbReference type="ARBA" id="ARBA00022525"/>
    </source>
</evidence>
<evidence type="ECO:0000313" key="23">
    <source>
        <dbReference type="Proteomes" id="UP001152885"/>
    </source>
</evidence>
<dbReference type="GO" id="GO:0005886">
    <property type="term" value="C:plasma membrane"/>
    <property type="evidence" value="ECO:0007669"/>
    <property type="project" value="UniProtKB-SubCell"/>
</dbReference>
<keyword evidence="6" id="KW-1003">Cell membrane</keyword>
<keyword evidence="9" id="KW-0732">Signal</keyword>
<dbReference type="PANTHER" id="PTHR16631:SF17">
    <property type="entry name" value="GLUCAN ENDO-1,3-BETA-GLUCOSIDASE BTGC"/>
    <property type="match status" value="1"/>
</dbReference>
<evidence type="ECO:0000256" key="16">
    <source>
        <dbReference type="ARBA" id="ARBA00037649"/>
    </source>
</evidence>
<feature type="region of interest" description="Disordered" evidence="20">
    <location>
        <begin position="68"/>
        <end position="87"/>
    </location>
</feature>
<comment type="similarity">
    <text evidence="4 19">Belongs to the glycosyl hydrolase 17 family.</text>
</comment>
<evidence type="ECO:0000256" key="4">
    <source>
        <dbReference type="ARBA" id="ARBA00008773"/>
    </source>
</evidence>
<keyword evidence="10" id="KW-0378">Hydrolase</keyword>
<reference evidence="22" key="1">
    <citation type="submission" date="2022-12" db="EMBL/GenBank/DDBJ databases">
        <authorList>
            <person name="Brejova B."/>
        </authorList>
    </citation>
    <scope>NUCLEOTIDE SEQUENCE</scope>
</reference>
<dbReference type="EC" id="3.2.1.39" evidence="5"/>
<dbReference type="GO" id="GO:0000272">
    <property type="term" value="P:polysaccharide catabolic process"/>
    <property type="evidence" value="ECO:0007669"/>
    <property type="project" value="UniProtKB-KW"/>
</dbReference>
<feature type="transmembrane region" description="Helical" evidence="21">
    <location>
        <begin position="207"/>
        <end position="231"/>
    </location>
</feature>
<dbReference type="GO" id="GO:0009986">
    <property type="term" value="C:cell surface"/>
    <property type="evidence" value="ECO:0007669"/>
    <property type="project" value="TreeGrafter"/>
</dbReference>
<comment type="function">
    <text evidence="16">Glucanases play a role in cell expansion during growth, in cell-cell fusion during mating, and in spore release during sporulation. This enzyme may be involved in beta-glucan degradation. Active on laminarin and lichenan.</text>
</comment>
<evidence type="ECO:0000256" key="5">
    <source>
        <dbReference type="ARBA" id="ARBA00012780"/>
    </source>
</evidence>
<dbReference type="GO" id="GO:0009277">
    <property type="term" value="C:fungal-type cell wall"/>
    <property type="evidence" value="ECO:0007669"/>
    <property type="project" value="TreeGrafter"/>
</dbReference>
<protein>
    <recommendedName>
        <fullName evidence="5">glucan endo-1,3-beta-D-glucosidase</fullName>
        <ecNumber evidence="5">3.2.1.39</ecNumber>
    </recommendedName>
    <alternativeName>
        <fullName evidence="18">Endo-1,3-beta-glucanase btgC</fullName>
    </alternativeName>
    <alternativeName>
        <fullName evidence="17">Laminarinase btgC</fullName>
    </alternativeName>
</protein>